<protein>
    <submittedName>
        <fullName evidence="12">Cytochrome b</fullName>
    </submittedName>
</protein>
<evidence type="ECO:0000256" key="9">
    <source>
        <dbReference type="ARBA" id="ARBA00023136"/>
    </source>
</evidence>
<dbReference type="InterPro" id="IPR027387">
    <property type="entry name" value="Cytb/b6-like_sf"/>
</dbReference>
<dbReference type="Gene3D" id="1.20.810.10">
    <property type="entry name" value="Cytochrome Bc1 Complex, Chain C"/>
    <property type="match status" value="1"/>
</dbReference>
<keyword evidence="8" id="KW-0408">Iron</keyword>
<dbReference type="PROSITE" id="PS51003">
    <property type="entry name" value="CYTB_CTER"/>
    <property type="match status" value="1"/>
</dbReference>
<proteinExistence type="predicted"/>
<dbReference type="EMBL" id="QFNN01000128">
    <property type="protein sequence ID" value="PZO87508.1"/>
    <property type="molecule type" value="Genomic_DNA"/>
</dbReference>
<organism evidence="12 13">
    <name type="scientific">Sphingomonas sanxanigenens</name>
    <dbReference type="NCBI Taxonomy" id="397260"/>
    <lineage>
        <taxon>Bacteria</taxon>
        <taxon>Pseudomonadati</taxon>
        <taxon>Pseudomonadota</taxon>
        <taxon>Alphaproteobacteria</taxon>
        <taxon>Sphingomonadales</taxon>
        <taxon>Sphingomonadaceae</taxon>
        <taxon>Sphingomonas</taxon>
    </lineage>
</organism>
<dbReference type="GO" id="GO:0016491">
    <property type="term" value="F:oxidoreductase activity"/>
    <property type="evidence" value="ECO:0007669"/>
    <property type="project" value="InterPro"/>
</dbReference>
<keyword evidence="5" id="KW-0479">Metal-binding</keyword>
<evidence type="ECO:0000259" key="11">
    <source>
        <dbReference type="PROSITE" id="PS51003"/>
    </source>
</evidence>
<comment type="caution">
    <text evidence="12">The sequence shown here is derived from an EMBL/GenBank/DDBJ whole genome shotgun (WGS) entry which is preliminary data.</text>
</comment>
<dbReference type="GO" id="GO:0046872">
    <property type="term" value="F:metal ion binding"/>
    <property type="evidence" value="ECO:0007669"/>
    <property type="project" value="UniProtKB-KW"/>
</dbReference>
<dbReference type="GO" id="GO:0016020">
    <property type="term" value="C:membrane"/>
    <property type="evidence" value="ECO:0007669"/>
    <property type="project" value="UniProtKB-SubCell"/>
</dbReference>
<dbReference type="AlphaFoldDB" id="A0A2W5C0L0"/>
<feature type="transmembrane region" description="Helical" evidence="10">
    <location>
        <begin position="20"/>
        <end position="43"/>
    </location>
</feature>
<evidence type="ECO:0000256" key="4">
    <source>
        <dbReference type="ARBA" id="ARBA00022692"/>
    </source>
</evidence>
<dbReference type="Pfam" id="PF00032">
    <property type="entry name" value="Cytochrom_B_C"/>
    <property type="match status" value="1"/>
</dbReference>
<feature type="non-terminal residue" evidence="12">
    <location>
        <position position="1"/>
    </location>
</feature>
<dbReference type="Proteomes" id="UP000249066">
    <property type="component" value="Unassembled WGS sequence"/>
</dbReference>
<keyword evidence="6" id="KW-0249">Electron transport</keyword>
<dbReference type="SUPFAM" id="SSF81648">
    <property type="entry name" value="a domain/subunit of cytochrome bc1 complex (Ubiquinol-cytochrome c reductase)"/>
    <property type="match status" value="1"/>
</dbReference>
<keyword evidence="7 10" id="KW-1133">Transmembrane helix</keyword>
<feature type="domain" description="Cytochrome b/b6 C-terminal region profile" evidence="11">
    <location>
        <begin position="1"/>
        <end position="54"/>
    </location>
</feature>
<comment type="subcellular location">
    <subcellularLocation>
        <location evidence="1">Membrane</location>
        <topology evidence="1">Multi-pass membrane protein</topology>
    </subcellularLocation>
</comment>
<accession>A0A2W5C0L0</accession>
<reference evidence="12 13" key="1">
    <citation type="submission" date="2017-08" db="EMBL/GenBank/DDBJ databases">
        <title>Infants hospitalized years apart are colonized by the same room-sourced microbial strains.</title>
        <authorList>
            <person name="Brooks B."/>
            <person name="Olm M.R."/>
            <person name="Firek B.A."/>
            <person name="Baker R."/>
            <person name="Thomas B.C."/>
            <person name="Morowitz M.J."/>
            <person name="Banfield J.F."/>
        </authorList>
    </citation>
    <scope>NUCLEOTIDE SEQUENCE [LARGE SCALE GENOMIC DNA]</scope>
    <source>
        <strain evidence="12">S2_018_000_R2_101</strain>
    </source>
</reference>
<sequence length="79" mass="8431">ILVGDVLVLGYCGGAPAEEPYVMISQIAAAYYFLHFLVILPIISRIEQPRPLPASITEAVLARHQDDTGIGAAAEVPVE</sequence>
<dbReference type="GO" id="GO:0009055">
    <property type="term" value="F:electron transfer activity"/>
    <property type="evidence" value="ECO:0007669"/>
    <property type="project" value="InterPro"/>
</dbReference>
<keyword evidence="2" id="KW-0813">Transport</keyword>
<name>A0A2W5C0L0_9SPHN</name>
<keyword evidence="4 10" id="KW-0812">Transmembrane</keyword>
<evidence type="ECO:0000256" key="1">
    <source>
        <dbReference type="ARBA" id="ARBA00004141"/>
    </source>
</evidence>
<keyword evidence="9 10" id="KW-0472">Membrane</keyword>
<evidence type="ECO:0000313" key="13">
    <source>
        <dbReference type="Proteomes" id="UP000249066"/>
    </source>
</evidence>
<keyword evidence="3" id="KW-0349">Heme</keyword>
<evidence type="ECO:0000256" key="6">
    <source>
        <dbReference type="ARBA" id="ARBA00022982"/>
    </source>
</evidence>
<evidence type="ECO:0000256" key="7">
    <source>
        <dbReference type="ARBA" id="ARBA00022989"/>
    </source>
</evidence>
<evidence type="ECO:0000256" key="2">
    <source>
        <dbReference type="ARBA" id="ARBA00022448"/>
    </source>
</evidence>
<gene>
    <name evidence="12" type="ORF">DI623_14630</name>
</gene>
<evidence type="ECO:0000256" key="5">
    <source>
        <dbReference type="ARBA" id="ARBA00022723"/>
    </source>
</evidence>
<evidence type="ECO:0000256" key="10">
    <source>
        <dbReference type="SAM" id="Phobius"/>
    </source>
</evidence>
<evidence type="ECO:0000256" key="3">
    <source>
        <dbReference type="ARBA" id="ARBA00022617"/>
    </source>
</evidence>
<evidence type="ECO:0000313" key="12">
    <source>
        <dbReference type="EMBL" id="PZO87508.1"/>
    </source>
</evidence>
<evidence type="ECO:0000256" key="8">
    <source>
        <dbReference type="ARBA" id="ARBA00023004"/>
    </source>
</evidence>
<dbReference type="InterPro" id="IPR036150">
    <property type="entry name" value="Cyt_b/b6_C_sf"/>
</dbReference>
<dbReference type="InterPro" id="IPR005798">
    <property type="entry name" value="Cyt_b/b6_C"/>
</dbReference>